<evidence type="ECO:0000313" key="8">
    <source>
        <dbReference type="RefSeq" id="XP_038973654.1"/>
    </source>
</evidence>
<reference evidence="7 8" key="1">
    <citation type="submission" date="2025-04" db="UniProtKB">
        <authorList>
            <consortium name="RefSeq"/>
        </authorList>
    </citation>
    <scope>IDENTIFICATION</scope>
    <source>
        <tissue evidence="7 8">Young leaves</tissue>
    </source>
</reference>
<evidence type="ECO:0000256" key="4">
    <source>
        <dbReference type="PROSITE-ProRule" id="PRU00175"/>
    </source>
</evidence>
<evidence type="ECO:0000256" key="2">
    <source>
        <dbReference type="ARBA" id="ARBA00022771"/>
    </source>
</evidence>
<evidence type="ECO:0000313" key="6">
    <source>
        <dbReference type="Proteomes" id="UP000228380"/>
    </source>
</evidence>
<sequence>MAKVEIHHLGDTVIQLQAHGVVHARPQVVVHLRVTEFDDLSASPAVMSLRFYLGQLSLLRAVPGIVSLVASNLDAKIRQLCERRLLLLAFQPAVELASGSSLELVIDIGTFLAPGCSAQDSELIDEWMFFRPLQEEELIFVQEYYYAEEESGFGGVPASKSFIQSLRRSPYGRGEGVQEEECVICLEDFDAGAEVSMTPCSHSFHSRCITQWLEKSHLCPICRYHMPTSSSYPQGQPMM</sequence>
<dbReference type="Proteomes" id="UP000228380">
    <property type="component" value="Unplaced"/>
</dbReference>
<dbReference type="InterPro" id="IPR001841">
    <property type="entry name" value="Znf_RING"/>
</dbReference>
<accession>A0A8B8ZQ84</accession>
<protein>
    <submittedName>
        <fullName evidence="7 8">E3 ubiquitin-protein ligase SIRP1-like</fullName>
    </submittedName>
</protein>
<dbReference type="RefSeq" id="XP_038973654.1">
    <property type="nucleotide sequence ID" value="XM_039117726.1"/>
</dbReference>
<evidence type="ECO:0000259" key="5">
    <source>
        <dbReference type="PROSITE" id="PS50089"/>
    </source>
</evidence>
<keyword evidence="3" id="KW-0862">Zinc</keyword>
<dbReference type="AlphaFoldDB" id="A0A8B8ZQ84"/>
<dbReference type="GO" id="GO:0008270">
    <property type="term" value="F:zinc ion binding"/>
    <property type="evidence" value="ECO:0007669"/>
    <property type="project" value="UniProtKB-KW"/>
</dbReference>
<proteinExistence type="predicted"/>
<dbReference type="GeneID" id="120105358"/>
<dbReference type="PROSITE" id="PS50089">
    <property type="entry name" value="ZF_RING_2"/>
    <property type="match status" value="1"/>
</dbReference>
<keyword evidence="6" id="KW-1185">Reference proteome</keyword>
<evidence type="ECO:0000313" key="7">
    <source>
        <dbReference type="RefSeq" id="XP_038973653.1"/>
    </source>
</evidence>
<dbReference type="RefSeq" id="XP_038973653.1">
    <property type="nucleotide sequence ID" value="XM_039117725.1"/>
</dbReference>
<dbReference type="PANTHER" id="PTHR45931">
    <property type="entry name" value="SI:CH211-59O9.10"/>
    <property type="match status" value="1"/>
</dbReference>
<keyword evidence="2 4" id="KW-0863">Zinc-finger</keyword>
<name>A0A8B8ZQ84_PHODC</name>
<dbReference type="KEGG" id="pda:120105360"/>
<dbReference type="KEGG" id="pda:120105358"/>
<keyword evidence="1" id="KW-0479">Metal-binding</keyword>
<dbReference type="GO" id="GO:0005634">
    <property type="term" value="C:nucleus"/>
    <property type="evidence" value="ECO:0007669"/>
    <property type="project" value="TreeGrafter"/>
</dbReference>
<evidence type="ECO:0000256" key="1">
    <source>
        <dbReference type="ARBA" id="ARBA00022723"/>
    </source>
</evidence>
<dbReference type="OrthoDB" id="21204at2759"/>
<dbReference type="Pfam" id="PF13639">
    <property type="entry name" value="zf-RING_2"/>
    <property type="match status" value="1"/>
</dbReference>
<evidence type="ECO:0000256" key="3">
    <source>
        <dbReference type="ARBA" id="ARBA00022833"/>
    </source>
</evidence>
<feature type="domain" description="RING-type" evidence="5">
    <location>
        <begin position="182"/>
        <end position="223"/>
    </location>
</feature>
<dbReference type="InterPro" id="IPR051834">
    <property type="entry name" value="RING_finger_E3_ligase"/>
</dbReference>
<dbReference type="SUPFAM" id="SSF57850">
    <property type="entry name" value="RING/U-box"/>
    <property type="match status" value="1"/>
</dbReference>
<organism evidence="6 7">
    <name type="scientific">Phoenix dactylifera</name>
    <name type="common">Date palm</name>
    <dbReference type="NCBI Taxonomy" id="42345"/>
    <lineage>
        <taxon>Eukaryota</taxon>
        <taxon>Viridiplantae</taxon>
        <taxon>Streptophyta</taxon>
        <taxon>Embryophyta</taxon>
        <taxon>Tracheophyta</taxon>
        <taxon>Spermatophyta</taxon>
        <taxon>Magnoliopsida</taxon>
        <taxon>Liliopsida</taxon>
        <taxon>Arecaceae</taxon>
        <taxon>Coryphoideae</taxon>
        <taxon>Phoeniceae</taxon>
        <taxon>Phoenix</taxon>
    </lineage>
</organism>
<dbReference type="SMART" id="SM00184">
    <property type="entry name" value="RING"/>
    <property type="match status" value="1"/>
</dbReference>
<dbReference type="Gene3D" id="3.30.40.10">
    <property type="entry name" value="Zinc/RING finger domain, C3HC4 (zinc finger)"/>
    <property type="match status" value="1"/>
</dbReference>
<dbReference type="GO" id="GO:0006511">
    <property type="term" value="P:ubiquitin-dependent protein catabolic process"/>
    <property type="evidence" value="ECO:0007669"/>
    <property type="project" value="TreeGrafter"/>
</dbReference>
<dbReference type="InterPro" id="IPR013083">
    <property type="entry name" value="Znf_RING/FYVE/PHD"/>
</dbReference>
<dbReference type="GO" id="GO:0061630">
    <property type="term" value="F:ubiquitin protein ligase activity"/>
    <property type="evidence" value="ECO:0007669"/>
    <property type="project" value="TreeGrafter"/>
</dbReference>
<gene>
    <name evidence="7" type="primary">LOC120105358</name>
    <name evidence="8" type="synonym">LOC120105360</name>
</gene>
<dbReference type="PANTHER" id="PTHR45931:SF16">
    <property type="entry name" value="RING_U-BOX SUPERFAMILY PROTEIN"/>
    <property type="match status" value="1"/>
</dbReference>